<proteinExistence type="predicted"/>
<gene>
    <name evidence="1" type="ORF">GCM10011584_35370</name>
</gene>
<dbReference type="Proteomes" id="UP000655410">
    <property type="component" value="Unassembled WGS sequence"/>
</dbReference>
<keyword evidence="2" id="KW-1185">Reference proteome</keyword>
<name>A0ABQ2NFH8_9ACTN</name>
<accession>A0ABQ2NFH8</accession>
<reference evidence="2" key="1">
    <citation type="journal article" date="2019" name="Int. J. Syst. Evol. Microbiol.">
        <title>The Global Catalogue of Microorganisms (GCM) 10K type strain sequencing project: providing services to taxonomists for standard genome sequencing and annotation.</title>
        <authorList>
            <consortium name="The Broad Institute Genomics Platform"/>
            <consortium name="The Broad Institute Genome Sequencing Center for Infectious Disease"/>
            <person name="Wu L."/>
            <person name="Ma J."/>
        </authorList>
    </citation>
    <scope>NUCLEOTIDE SEQUENCE [LARGE SCALE GENOMIC DNA]</scope>
    <source>
        <strain evidence="2">CGMCC 4.7371</strain>
    </source>
</reference>
<evidence type="ECO:0000313" key="2">
    <source>
        <dbReference type="Proteomes" id="UP000655410"/>
    </source>
</evidence>
<evidence type="ECO:0000313" key="1">
    <source>
        <dbReference type="EMBL" id="GGO94412.1"/>
    </source>
</evidence>
<comment type="caution">
    <text evidence="1">The sequence shown here is derived from an EMBL/GenBank/DDBJ whole genome shotgun (WGS) entry which is preliminary data.</text>
</comment>
<organism evidence="1 2">
    <name type="scientific">Nocardioides phosphati</name>
    <dbReference type="NCBI Taxonomy" id="1867775"/>
    <lineage>
        <taxon>Bacteria</taxon>
        <taxon>Bacillati</taxon>
        <taxon>Actinomycetota</taxon>
        <taxon>Actinomycetes</taxon>
        <taxon>Propionibacteriales</taxon>
        <taxon>Nocardioidaceae</taxon>
        <taxon>Nocardioides</taxon>
    </lineage>
</organism>
<sequence length="69" mass="8066">MGDDMTFRIHYTVPRPMGHEGRLWSMLGNFNSFEEAHEHALWAAQRYQSDVEIYDIEDDKVVEDVPAPN</sequence>
<evidence type="ECO:0008006" key="3">
    <source>
        <dbReference type="Google" id="ProtNLM"/>
    </source>
</evidence>
<dbReference type="EMBL" id="BMNI01000022">
    <property type="protein sequence ID" value="GGO94412.1"/>
    <property type="molecule type" value="Genomic_DNA"/>
</dbReference>
<protein>
    <recommendedName>
        <fullName evidence="3">SPOR domain-containing protein</fullName>
    </recommendedName>
</protein>